<accession>A0A934NC46</accession>
<sequence>MDLEAVYAHIDGHIDETVRDLQEYVRRPSVSVDGSGMRECAELVARRYRELGCAEVEIVETETFPGVWAYYDAGAPLTLVNYNMYDVRSVGDRAAWSHDPFGAEIEPRGEFPSVLYGRGALVPKGPDTAWLAALRAIRAVTGTLPVNIAFLAEGDEILGSQSYAGLIGRYRDRLAGIDGCVYFRAAQSVGGELPLVLGYKAFITFELRASGRSWGRGPVEQAAHSATSSIVESPALRLVQALATLYHPDGELAVDGWSEHLLPATVPEADRDLVRSLWERLEGKPWPAAIPGLAGAGVPAFAGDPEGEDVLGRYMYGSGLNIQGLYSGYTGPGTRTYTIPEEATARLDARLMTRASPAALVHALREHLDRRGLVDVEVRVLSAYPGSRTPFDARLVQSFVSAARRAGGDVVVWPVQGYGGPWSIFVQDFGAAVVFASGIGHGAGVGLPDEYIVLDGGGKAAGLREMERFYVDFLTTFAT</sequence>
<dbReference type="Pfam" id="PF07687">
    <property type="entry name" value="M20_dimer"/>
    <property type="match status" value="1"/>
</dbReference>
<dbReference type="GO" id="GO:0008233">
    <property type="term" value="F:peptidase activity"/>
    <property type="evidence" value="ECO:0007669"/>
    <property type="project" value="UniProtKB-KW"/>
</dbReference>
<keyword evidence="6" id="KW-1185">Reference proteome</keyword>
<protein>
    <submittedName>
        <fullName evidence="5">M20/M25/M40 family metallo-hydrolase</fullName>
    </submittedName>
</protein>
<dbReference type="Pfam" id="PF01546">
    <property type="entry name" value="Peptidase_M20"/>
    <property type="match status" value="1"/>
</dbReference>
<dbReference type="RefSeq" id="WP_338198844.1">
    <property type="nucleotide sequence ID" value="NZ_JAEKNR010000031.1"/>
</dbReference>
<dbReference type="Gene3D" id="3.40.630.10">
    <property type="entry name" value="Zn peptidases"/>
    <property type="match status" value="1"/>
</dbReference>
<proteinExistence type="predicted"/>
<dbReference type="GO" id="GO:0006508">
    <property type="term" value="P:proteolysis"/>
    <property type="evidence" value="ECO:0007669"/>
    <property type="project" value="UniProtKB-KW"/>
</dbReference>
<keyword evidence="2" id="KW-0479">Metal-binding</keyword>
<name>A0A934NC46_9BACT</name>
<dbReference type="Proteomes" id="UP000612893">
    <property type="component" value="Unassembled WGS sequence"/>
</dbReference>
<evidence type="ECO:0000256" key="3">
    <source>
        <dbReference type="ARBA" id="ARBA00022801"/>
    </source>
</evidence>
<evidence type="ECO:0000313" key="6">
    <source>
        <dbReference type="Proteomes" id="UP000612893"/>
    </source>
</evidence>
<dbReference type="SUPFAM" id="SSF53187">
    <property type="entry name" value="Zn-dependent exopeptidases"/>
    <property type="match status" value="1"/>
</dbReference>
<evidence type="ECO:0000256" key="2">
    <source>
        <dbReference type="ARBA" id="ARBA00022723"/>
    </source>
</evidence>
<dbReference type="InterPro" id="IPR011650">
    <property type="entry name" value="Peptidase_M20_dimer"/>
</dbReference>
<dbReference type="PANTHER" id="PTHR43270:SF4">
    <property type="entry name" value="CARNOSINE DIPEPTIDASE 2, ISOFORM A"/>
    <property type="match status" value="1"/>
</dbReference>
<feature type="domain" description="Peptidase M20 dimerisation" evidence="4">
    <location>
        <begin position="221"/>
        <end position="372"/>
    </location>
</feature>
<reference evidence="5" key="1">
    <citation type="submission" date="2020-10" db="EMBL/GenBank/DDBJ databases">
        <title>Ca. Dormibacterota MAGs.</title>
        <authorList>
            <person name="Montgomery K."/>
        </authorList>
    </citation>
    <scope>NUCLEOTIDE SEQUENCE [LARGE SCALE GENOMIC DNA]</scope>
    <source>
        <strain evidence="5">SC8812_S17_10</strain>
    </source>
</reference>
<organism evidence="5 6">
    <name type="scientific">Candidatus Nephthysia bennettiae</name>
    <dbReference type="NCBI Taxonomy" id="3127016"/>
    <lineage>
        <taxon>Bacteria</taxon>
        <taxon>Bacillati</taxon>
        <taxon>Candidatus Dormiibacterota</taxon>
        <taxon>Candidatus Dormibacteria</taxon>
        <taxon>Candidatus Dormibacterales</taxon>
        <taxon>Candidatus Dormibacteraceae</taxon>
        <taxon>Candidatus Nephthysia</taxon>
    </lineage>
</organism>
<dbReference type="InterPro" id="IPR002933">
    <property type="entry name" value="Peptidase_M20"/>
</dbReference>
<dbReference type="GO" id="GO:0046872">
    <property type="term" value="F:metal ion binding"/>
    <property type="evidence" value="ECO:0007669"/>
    <property type="project" value="UniProtKB-KW"/>
</dbReference>
<dbReference type="EMBL" id="JAEKNR010000031">
    <property type="protein sequence ID" value="MBJ7596977.1"/>
    <property type="molecule type" value="Genomic_DNA"/>
</dbReference>
<comment type="caution">
    <text evidence="5">The sequence shown here is derived from an EMBL/GenBank/DDBJ whole genome shotgun (WGS) entry which is preliminary data.</text>
</comment>
<dbReference type="Gene3D" id="3.30.70.360">
    <property type="match status" value="1"/>
</dbReference>
<evidence type="ECO:0000313" key="5">
    <source>
        <dbReference type="EMBL" id="MBJ7596977.1"/>
    </source>
</evidence>
<evidence type="ECO:0000256" key="1">
    <source>
        <dbReference type="ARBA" id="ARBA00022670"/>
    </source>
</evidence>
<evidence type="ECO:0000259" key="4">
    <source>
        <dbReference type="Pfam" id="PF07687"/>
    </source>
</evidence>
<keyword evidence="1" id="KW-0645">Protease</keyword>
<dbReference type="AlphaFoldDB" id="A0A934NC46"/>
<gene>
    <name evidence="5" type="ORF">JF922_02670</name>
</gene>
<dbReference type="InterPro" id="IPR051458">
    <property type="entry name" value="Cyt/Met_Dipeptidase"/>
</dbReference>
<keyword evidence="3" id="KW-0378">Hydrolase</keyword>
<dbReference type="PANTHER" id="PTHR43270">
    <property type="entry name" value="BETA-ALA-HIS DIPEPTIDASE"/>
    <property type="match status" value="1"/>
</dbReference>